<evidence type="ECO:0000313" key="1">
    <source>
        <dbReference type="Ensembl" id="ENSEBUP00000024032.1"/>
    </source>
</evidence>
<dbReference type="PANTHER" id="PTHR21020:SF0">
    <property type="entry name" value="ZINC FINGER PROTEIN 800"/>
    <property type="match status" value="1"/>
</dbReference>
<dbReference type="Proteomes" id="UP000694388">
    <property type="component" value="Unplaced"/>
</dbReference>
<dbReference type="SUPFAM" id="SSF57667">
    <property type="entry name" value="beta-beta-alpha zinc fingers"/>
    <property type="match status" value="1"/>
</dbReference>
<dbReference type="InterPro" id="IPR039149">
    <property type="entry name" value="ZNF800"/>
</dbReference>
<dbReference type="Ensembl" id="ENSEBUT00000024608.1">
    <property type="protein sequence ID" value="ENSEBUP00000024032.1"/>
    <property type="gene ID" value="ENSEBUG00000014805.1"/>
</dbReference>
<evidence type="ECO:0000313" key="2">
    <source>
        <dbReference type="Proteomes" id="UP000694388"/>
    </source>
</evidence>
<name>A0A8C4R4K0_EPTBU</name>
<keyword evidence="2" id="KW-1185">Reference proteome</keyword>
<organism evidence="1 2">
    <name type="scientific">Eptatretus burgeri</name>
    <name type="common">Inshore hagfish</name>
    <dbReference type="NCBI Taxonomy" id="7764"/>
    <lineage>
        <taxon>Eukaryota</taxon>
        <taxon>Metazoa</taxon>
        <taxon>Chordata</taxon>
        <taxon>Craniata</taxon>
        <taxon>Vertebrata</taxon>
        <taxon>Cyclostomata</taxon>
        <taxon>Myxini</taxon>
        <taxon>Myxiniformes</taxon>
        <taxon>Myxinidae</taxon>
        <taxon>Eptatretinae</taxon>
        <taxon>Eptatretus</taxon>
    </lineage>
</organism>
<proteinExistence type="predicted"/>
<dbReference type="GeneTree" id="ENSGT00390000008140"/>
<reference evidence="1" key="2">
    <citation type="submission" date="2025-09" db="UniProtKB">
        <authorList>
            <consortium name="Ensembl"/>
        </authorList>
    </citation>
    <scope>IDENTIFICATION</scope>
</reference>
<accession>A0A8C4R4K0</accession>
<sequence>MEVKEPNCLQHCPRGANEQVAAPSHGKTQKRVSVREQSCQTSFCAMCCCTLGGQAESGDPPLLQQQLSLSKPGILQIVECFRSGTPQLQRMLFREVDTIFECRLCRSLFRGLPNLVTHRQFYCFPTTTD</sequence>
<reference evidence="1" key="1">
    <citation type="submission" date="2025-08" db="UniProtKB">
        <authorList>
            <consortium name="Ensembl"/>
        </authorList>
    </citation>
    <scope>IDENTIFICATION</scope>
</reference>
<dbReference type="AlphaFoldDB" id="A0A8C4R4K0"/>
<dbReference type="InterPro" id="IPR036236">
    <property type="entry name" value="Znf_C2H2_sf"/>
</dbReference>
<protein>
    <submittedName>
        <fullName evidence="1">Uncharacterized protein</fullName>
    </submittedName>
</protein>
<dbReference type="PANTHER" id="PTHR21020">
    <property type="entry name" value="ZINC FINGER PROTEIN 800"/>
    <property type="match status" value="1"/>
</dbReference>